<evidence type="ECO:0000256" key="1">
    <source>
        <dbReference type="SAM" id="Phobius"/>
    </source>
</evidence>
<feature type="transmembrane region" description="Helical" evidence="1">
    <location>
        <begin position="43"/>
        <end position="65"/>
    </location>
</feature>
<name>A0ABN2TJR7_9MICO</name>
<dbReference type="EMBL" id="BAAANO010000020">
    <property type="protein sequence ID" value="GAA2011083.1"/>
    <property type="molecule type" value="Genomic_DNA"/>
</dbReference>
<protein>
    <recommendedName>
        <fullName evidence="4">Histidine kinase</fullName>
    </recommendedName>
</protein>
<comment type="caution">
    <text evidence="2">The sequence shown here is derived from an EMBL/GenBank/DDBJ whole genome shotgun (WGS) entry which is preliminary data.</text>
</comment>
<keyword evidence="1" id="KW-0812">Transmembrane</keyword>
<accession>A0ABN2TJR7</accession>
<evidence type="ECO:0008006" key="4">
    <source>
        <dbReference type="Google" id="ProtNLM"/>
    </source>
</evidence>
<evidence type="ECO:0000313" key="3">
    <source>
        <dbReference type="Proteomes" id="UP001500755"/>
    </source>
</evidence>
<dbReference type="Proteomes" id="UP001500755">
    <property type="component" value="Unassembled WGS sequence"/>
</dbReference>
<gene>
    <name evidence="2" type="ORF">GCM10009755_23000</name>
</gene>
<feature type="transmembrane region" description="Helical" evidence="1">
    <location>
        <begin position="77"/>
        <end position="110"/>
    </location>
</feature>
<evidence type="ECO:0000313" key="2">
    <source>
        <dbReference type="EMBL" id="GAA2011083.1"/>
    </source>
</evidence>
<keyword evidence="1" id="KW-1133">Transmembrane helix</keyword>
<sequence>MITRPLGLFVAAGVVALEALALAVISVVFVVVAIGAGNLGTSLVALAVMFLLLGVCLFGVALGLFRMRRWARPASVAWQVLMVLGGFAAGQWIGVVAIVLAALGLVSLFLPSVVRFYEANLGRE</sequence>
<feature type="transmembrane region" description="Helical" evidence="1">
    <location>
        <begin position="7"/>
        <end position="37"/>
    </location>
</feature>
<reference evidence="3" key="1">
    <citation type="journal article" date="2019" name="Int. J. Syst. Evol. Microbiol.">
        <title>The Global Catalogue of Microorganisms (GCM) 10K type strain sequencing project: providing services to taxonomists for standard genome sequencing and annotation.</title>
        <authorList>
            <consortium name="The Broad Institute Genomics Platform"/>
            <consortium name="The Broad Institute Genome Sequencing Center for Infectious Disease"/>
            <person name="Wu L."/>
            <person name="Ma J."/>
        </authorList>
    </citation>
    <scope>NUCLEOTIDE SEQUENCE [LARGE SCALE GENOMIC DNA]</scope>
    <source>
        <strain evidence="3">JCM 14546</strain>
    </source>
</reference>
<proteinExistence type="predicted"/>
<dbReference type="RefSeq" id="WP_344309836.1">
    <property type="nucleotide sequence ID" value="NZ_BAAANO010000020.1"/>
</dbReference>
<keyword evidence="1" id="KW-0472">Membrane</keyword>
<keyword evidence="3" id="KW-1185">Reference proteome</keyword>
<organism evidence="2 3">
    <name type="scientific">Brevibacterium samyangense</name>
    <dbReference type="NCBI Taxonomy" id="366888"/>
    <lineage>
        <taxon>Bacteria</taxon>
        <taxon>Bacillati</taxon>
        <taxon>Actinomycetota</taxon>
        <taxon>Actinomycetes</taxon>
        <taxon>Micrococcales</taxon>
        <taxon>Brevibacteriaceae</taxon>
        <taxon>Brevibacterium</taxon>
    </lineage>
</organism>